<evidence type="ECO:0000313" key="3">
    <source>
        <dbReference type="EMBL" id="KKQ41177.1"/>
    </source>
</evidence>
<comment type="function">
    <text evidence="2">Removes the formyl group from the N-terminal Met of newly synthesized proteins. Requires at least a dipeptide for an efficient rate of reaction. N-terminal L-methionine is a prerequisite for activity but the enzyme has broad specificity at other positions.</text>
</comment>
<proteinExistence type="inferred from homology"/>
<dbReference type="HAMAP" id="MF_00163">
    <property type="entry name" value="Pep_deformylase"/>
    <property type="match status" value="1"/>
</dbReference>
<dbReference type="InterPro" id="IPR023635">
    <property type="entry name" value="Peptide_deformylase"/>
</dbReference>
<dbReference type="CDD" id="cd00487">
    <property type="entry name" value="Pep_deformylase"/>
    <property type="match status" value="1"/>
</dbReference>
<feature type="active site" evidence="2">
    <location>
        <position position="138"/>
    </location>
</feature>
<dbReference type="NCBIfam" id="NF001159">
    <property type="entry name" value="PRK00150.1-3"/>
    <property type="match status" value="1"/>
</dbReference>
<dbReference type="GO" id="GO:0046872">
    <property type="term" value="F:metal ion binding"/>
    <property type="evidence" value="ECO:0007669"/>
    <property type="project" value="UniProtKB-KW"/>
</dbReference>
<dbReference type="PANTHER" id="PTHR10458:SF22">
    <property type="entry name" value="PEPTIDE DEFORMYLASE"/>
    <property type="match status" value="1"/>
</dbReference>
<organism evidence="3 4">
    <name type="scientific">Candidatus Magasanikbacteria bacterium GW2011_GWA2_37_8</name>
    <dbReference type="NCBI Taxonomy" id="1619036"/>
    <lineage>
        <taxon>Bacteria</taxon>
        <taxon>Candidatus Magasanikiibacteriota</taxon>
    </lineage>
</organism>
<feature type="binding site" evidence="2">
    <location>
        <position position="137"/>
    </location>
    <ligand>
        <name>Fe cation</name>
        <dbReference type="ChEBI" id="CHEBI:24875"/>
    </ligand>
</feature>
<dbReference type="InterPro" id="IPR036821">
    <property type="entry name" value="Peptide_deformylase_sf"/>
</dbReference>
<comment type="similarity">
    <text evidence="1 2">Belongs to the polypeptide deformylase family.</text>
</comment>
<dbReference type="GO" id="GO:0042586">
    <property type="term" value="F:peptide deformylase activity"/>
    <property type="evidence" value="ECO:0007669"/>
    <property type="project" value="UniProtKB-UniRule"/>
</dbReference>
<keyword evidence="2" id="KW-0408">Iron</keyword>
<reference evidence="3 4" key="1">
    <citation type="journal article" date="2015" name="Nature">
        <title>rRNA introns, odd ribosomes, and small enigmatic genomes across a large radiation of phyla.</title>
        <authorList>
            <person name="Brown C.T."/>
            <person name="Hug L.A."/>
            <person name="Thomas B.C."/>
            <person name="Sharon I."/>
            <person name="Castelle C.J."/>
            <person name="Singh A."/>
            <person name="Wilkins M.J."/>
            <person name="Williams K.H."/>
            <person name="Banfield J.F."/>
        </authorList>
    </citation>
    <scope>NUCLEOTIDE SEQUENCE [LARGE SCALE GENOMIC DNA]</scope>
</reference>
<dbReference type="Proteomes" id="UP000034333">
    <property type="component" value="Unassembled WGS sequence"/>
</dbReference>
<sequence>MLKIITLPTKSLRERSKEIEVSFLKTATAKKLIKEMVPIMYAADGIGLAAPQVNHNIRLCVIGKEATPNKKQDLILVNPEWEKLSRKTAWDTEGCLSVPKLFGKVKRYTKIKVQALDESGKTLNFVAQDFFARVIQHEVDHLNGILFIDKAKDIFEAKQE</sequence>
<dbReference type="PATRIC" id="fig|1619036.3.peg.108"/>
<name>A0A0G0HG61_9BACT</name>
<comment type="caution">
    <text evidence="3">The sequence shown here is derived from an EMBL/GenBank/DDBJ whole genome shotgun (WGS) entry which is preliminary data.</text>
</comment>
<evidence type="ECO:0000256" key="2">
    <source>
        <dbReference type="HAMAP-Rule" id="MF_00163"/>
    </source>
</evidence>
<feature type="binding site" evidence="2">
    <location>
        <position position="95"/>
    </location>
    <ligand>
        <name>Fe cation</name>
        <dbReference type="ChEBI" id="CHEBI:24875"/>
    </ligand>
</feature>
<dbReference type="EC" id="3.5.1.88" evidence="2"/>
<dbReference type="NCBIfam" id="TIGR00079">
    <property type="entry name" value="pept_deformyl"/>
    <property type="match status" value="1"/>
</dbReference>
<dbReference type="GO" id="GO:0006412">
    <property type="term" value="P:translation"/>
    <property type="evidence" value="ECO:0007669"/>
    <property type="project" value="UniProtKB-UniRule"/>
</dbReference>
<gene>
    <name evidence="2" type="primary">def</name>
    <name evidence="3" type="ORF">US58_C0004G0014</name>
</gene>
<dbReference type="STRING" id="1619036.US58_C0004G0014"/>
<dbReference type="PANTHER" id="PTHR10458">
    <property type="entry name" value="PEPTIDE DEFORMYLASE"/>
    <property type="match status" value="1"/>
</dbReference>
<dbReference type="Gene3D" id="3.90.45.10">
    <property type="entry name" value="Peptide deformylase"/>
    <property type="match status" value="1"/>
</dbReference>
<comment type="cofactor">
    <cofactor evidence="2">
        <name>Fe(2+)</name>
        <dbReference type="ChEBI" id="CHEBI:29033"/>
    </cofactor>
    <text evidence="2">Binds 1 Fe(2+) ion.</text>
</comment>
<evidence type="ECO:0000256" key="1">
    <source>
        <dbReference type="ARBA" id="ARBA00010759"/>
    </source>
</evidence>
<feature type="binding site" evidence="2">
    <location>
        <position position="141"/>
    </location>
    <ligand>
        <name>Fe cation</name>
        <dbReference type="ChEBI" id="CHEBI:24875"/>
    </ligand>
</feature>
<evidence type="ECO:0000313" key="4">
    <source>
        <dbReference type="Proteomes" id="UP000034333"/>
    </source>
</evidence>
<accession>A0A0G0HG61</accession>
<dbReference type="EMBL" id="LBTN01000004">
    <property type="protein sequence ID" value="KKQ41177.1"/>
    <property type="molecule type" value="Genomic_DNA"/>
</dbReference>
<comment type="catalytic activity">
    <reaction evidence="2">
        <text>N-terminal N-formyl-L-methionyl-[peptide] + H2O = N-terminal L-methionyl-[peptide] + formate</text>
        <dbReference type="Rhea" id="RHEA:24420"/>
        <dbReference type="Rhea" id="RHEA-COMP:10639"/>
        <dbReference type="Rhea" id="RHEA-COMP:10640"/>
        <dbReference type="ChEBI" id="CHEBI:15377"/>
        <dbReference type="ChEBI" id="CHEBI:15740"/>
        <dbReference type="ChEBI" id="CHEBI:49298"/>
        <dbReference type="ChEBI" id="CHEBI:64731"/>
        <dbReference type="EC" id="3.5.1.88"/>
    </reaction>
</comment>
<dbReference type="PIRSF" id="PIRSF004749">
    <property type="entry name" value="Pep_def"/>
    <property type="match status" value="1"/>
</dbReference>
<keyword evidence="2" id="KW-0648">Protein biosynthesis</keyword>
<protein>
    <recommendedName>
        <fullName evidence="2">Peptide deformylase</fullName>
        <shortName evidence="2">PDF</shortName>
        <ecNumber evidence="2">3.5.1.88</ecNumber>
    </recommendedName>
    <alternativeName>
        <fullName evidence="2">Polypeptide deformylase</fullName>
    </alternativeName>
</protein>
<keyword evidence="2" id="KW-0378">Hydrolase</keyword>
<keyword evidence="2" id="KW-0479">Metal-binding</keyword>
<dbReference type="SUPFAM" id="SSF56420">
    <property type="entry name" value="Peptide deformylase"/>
    <property type="match status" value="1"/>
</dbReference>
<dbReference type="Pfam" id="PF01327">
    <property type="entry name" value="Pep_deformylase"/>
    <property type="match status" value="1"/>
</dbReference>
<dbReference type="AlphaFoldDB" id="A0A0G0HG61"/>
<dbReference type="PRINTS" id="PR01576">
    <property type="entry name" value="PDEFORMYLASE"/>
</dbReference>